<reference evidence="2 3" key="1">
    <citation type="submission" date="2017-06" db="EMBL/GenBank/DDBJ databases">
        <title>A platform for efficient transgenesis in Macrostomum lignano, a flatworm model organism for stem cell research.</title>
        <authorList>
            <person name="Berezikov E."/>
        </authorList>
    </citation>
    <scope>NUCLEOTIDE SEQUENCE [LARGE SCALE GENOMIC DNA]</scope>
    <source>
        <strain evidence="2">DV1</strain>
        <tissue evidence="2">Whole organism</tissue>
    </source>
</reference>
<sequence>MAGAGNSFDSDDEGEWHTVWKGSKKKRQAESETVENWARGQGVRDRQFEDGRDSSRGNSERGSSRGGSRVGARGGWANRDNDNGSSRDDYRSSGGRGGRGRWVNRDGDSGSARDDSRSGGGRRGHGGWANRDGDSGNARETFRSGGGPGGRGRWTNFDCDNGSFRDDFRSGSSRGGRGSWLNRGGENRRARANFRNDCGSIEYRGRHDSRGRGRGRGGDGRTSAPRENMKNQKANWNFSTLLCGPADSQIVFTEYQGFCNQKAKELRDKGHIHVPLFRTTTDEEVCQNFREKLRSITASITECKDLLNENCQLRAFIRVGDLYFNHRSFRFDSRPGPQLRDFGDLMESDKFEEASQRLDRFFNPDEEELPQHS</sequence>
<comment type="caution">
    <text evidence="2">The sequence shown here is derived from an EMBL/GenBank/DDBJ whole genome shotgun (WGS) entry which is preliminary data.</text>
</comment>
<feature type="region of interest" description="Disordered" evidence="1">
    <location>
        <begin position="1"/>
        <end position="157"/>
    </location>
</feature>
<feature type="compositionally biased region" description="Basic and acidic residues" evidence="1">
    <location>
        <begin position="79"/>
        <end position="91"/>
    </location>
</feature>
<keyword evidence="3" id="KW-1185">Reference proteome</keyword>
<feature type="compositionally biased region" description="Basic and acidic residues" evidence="1">
    <location>
        <begin position="203"/>
        <end position="219"/>
    </location>
</feature>
<feature type="region of interest" description="Disordered" evidence="1">
    <location>
        <begin position="165"/>
        <end position="184"/>
    </location>
</feature>
<proteinExistence type="predicted"/>
<protein>
    <submittedName>
        <fullName evidence="2">Uncharacterized protein</fullName>
    </submittedName>
</protein>
<dbReference type="AlphaFoldDB" id="A0A267EMC3"/>
<evidence type="ECO:0000313" key="2">
    <source>
        <dbReference type="EMBL" id="PAA62700.1"/>
    </source>
</evidence>
<feature type="compositionally biased region" description="Basic and acidic residues" evidence="1">
    <location>
        <begin position="103"/>
        <end position="117"/>
    </location>
</feature>
<dbReference type="EMBL" id="NIVC01001909">
    <property type="protein sequence ID" value="PAA62700.1"/>
    <property type="molecule type" value="Genomic_DNA"/>
</dbReference>
<organism evidence="2 3">
    <name type="scientific">Macrostomum lignano</name>
    <dbReference type="NCBI Taxonomy" id="282301"/>
    <lineage>
        <taxon>Eukaryota</taxon>
        <taxon>Metazoa</taxon>
        <taxon>Spiralia</taxon>
        <taxon>Lophotrochozoa</taxon>
        <taxon>Platyhelminthes</taxon>
        <taxon>Rhabditophora</taxon>
        <taxon>Macrostomorpha</taxon>
        <taxon>Macrostomida</taxon>
        <taxon>Macrostomidae</taxon>
        <taxon>Macrostomum</taxon>
    </lineage>
</organism>
<feature type="compositionally biased region" description="Basic and acidic residues" evidence="1">
    <location>
        <begin position="42"/>
        <end position="63"/>
    </location>
</feature>
<feature type="compositionally biased region" description="Gly residues" evidence="1">
    <location>
        <begin position="64"/>
        <end position="74"/>
    </location>
</feature>
<dbReference type="Proteomes" id="UP000215902">
    <property type="component" value="Unassembled WGS sequence"/>
</dbReference>
<evidence type="ECO:0000256" key="1">
    <source>
        <dbReference type="SAM" id="MobiDB-lite"/>
    </source>
</evidence>
<evidence type="ECO:0000313" key="3">
    <source>
        <dbReference type="Proteomes" id="UP000215902"/>
    </source>
</evidence>
<gene>
    <name evidence="2" type="ORF">BOX15_Mlig022533g2</name>
</gene>
<name>A0A267EMC3_9PLAT</name>
<accession>A0A267EMC3</accession>
<feature type="region of interest" description="Disordered" evidence="1">
    <location>
        <begin position="200"/>
        <end position="231"/>
    </location>
</feature>